<evidence type="ECO:0000313" key="2">
    <source>
        <dbReference type="EMBL" id="MCD9643998.1"/>
    </source>
</evidence>
<dbReference type="EMBL" id="JACEIK010004051">
    <property type="protein sequence ID" value="MCD9643998.1"/>
    <property type="molecule type" value="Genomic_DNA"/>
</dbReference>
<proteinExistence type="predicted"/>
<protein>
    <recommendedName>
        <fullName evidence="4">CASP-like protein</fullName>
    </recommendedName>
</protein>
<feature type="transmembrane region" description="Helical" evidence="1">
    <location>
        <begin position="90"/>
        <end position="112"/>
    </location>
</feature>
<evidence type="ECO:0000313" key="3">
    <source>
        <dbReference type="Proteomes" id="UP000823775"/>
    </source>
</evidence>
<feature type="transmembrane region" description="Helical" evidence="1">
    <location>
        <begin position="62"/>
        <end position="78"/>
    </location>
</feature>
<dbReference type="Proteomes" id="UP000823775">
    <property type="component" value="Unassembled WGS sequence"/>
</dbReference>
<comment type="caution">
    <text evidence="2">The sequence shown here is derived from an EMBL/GenBank/DDBJ whole genome shotgun (WGS) entry which is preliminary data.</text>
</comment>
<keyword evidence="1" id="KW-0812">Transmembrane</keyword>
<organism evidence="2 3">
    <name type="scientific">Datura stramonium</name>
    <name type="common">Jimsonweed</name>
    <name type="synonym">Common thornapple</name>
    <dbReference type="NCBI Taxonomy" id="4076"/>
    <lineage>
        <taxon>Eukaryota</taxon>
        <taxon>Viridiplantae</taxon>
        <taxon>Streptophyta</taxon>
        <taxon>Embryophyta</taxon>
        <taxon>Tracheophyta</taxon>
        <taxon>Spermatophyta</taxon>
        <taxon>Magnoliopsida</taxon>
        <taxon>eudicotyledons</taxon>
        <taxon>Gunneridae</taxon>
        <taxon>Pentapetalae</taxon>
        <taxon>asterids</taxon>
        <taxon>lamiids</taxon>
        <taxon>Solanales</taxon>
        <taxon>Solanaceae</taxon>
        <taxon>Solanoideae</taxon>
        <taxon>Datureae</taxon>
        <taxon>Datura</taxon>
    </lineage>
</organism>
<reference evidence="2 3" key="1">
    <citation type="journal article" date="2021" name="BMC Genomics">
        <title>Datura genome reveals duplications of psychoactive alkaloid biosynthetic genes and high mutation rate following tissue culture.</title>
        <authorList>
            <person name="Rajewski A."/>
            <person name="Carter-House D."/>
            <person name="Stajich J."/>
            <person name="Litt A."/>
        </authorList>
    </citation>
    <scope>NUCLEOTIDE SEQUENCE [LARGE SCALE GENOMIC DNA]</scope>
    <source>
        <strain evidence="2">AR-01</strain>
    </source>
</reference>
<accession>A0ABS8VAD5</accession>
<evidence type="ECO:0000256" key="1">
    <source>
        <dbReference type="SAM" id="Phobius"/>
    </source>
</evidence>
<feature type="transmembrane region" description="Helical" evidence="1">
    <location>
        <begin position="7"/>
        <end position="26"/>
    </location>
</feature>
<name>A0ABS8VAD5_DATST</name>
<keyword evidence="1" id="KW-0472">Membrane</keyword>
<sequence length="163" mass="17816">MGKAVILVVRLVAFVFLVGSLILLLISSQYSNNERLFYTDDQLQTKFTDFRVYVKLTIGGDYSYMPVCIGVGIAYNLFQTLLSLSIGVSLLDLFGDMHIIANILVSGVAATYDFTLKLSRAADLEPTSFFNKIFVSAGLSLLATLFTLISLISSHVALKGLSQ</sequence>
<feature type="transmembrane region" description="Helical" evidence="1">
    <location>
        <begin position="132"/>
        <end position="158"/>
    </location>
</feature>
<evidence type="ECO:0008006" key="4">
    <source>
        <dbReference type="Google" id="ProtNLM"/>
    </source>
</evidence>
<keyword evidence="1" id="KW-1133">Transmembrane helix</keyword>
<keyword evidence="3" id="KW-1185">Reference proteome</keyword>
<gene>
    <name evidence="2" type="ORF">HAX54_031955</name>
</gene>